<dbReference type="PANTHER" id="PTHR12231:SF247">
    <property type="entry name" value="DPR-INTERACTING PROTEIN DELTA, ISOFORM D"/>
    <property type="match status" value="1"/>
</dbReference>
<dbReference type="PANTHER" id="PTHR12231">
    <property type="entry name" value="CTX-RELATED TYPE I TRANSMEMBRANE PROTEIN"/>
    <property type="match status" value="1"/>
</dbReference>
<evidence type="ECO:0000256" key="1">
    <source>
        <dbReference type="ARBA" id="ARBA00022737"/>
    </source>
</evidence>
<organism evidence="5 6">
    <name type="scientific">Daphnia magna</name>
    <dbReference type="NCBI Taxonomy" id="35525"/>
    <lineage>
        <taxon>Eukaryota</taxon>
        <taxon>Metazoa</taxon>
        <taxon>Ecdysozoa</taxon>
        <taxon>Arthropoda</taxon>
        <taxon>Crustacea</taxon>
        <taxon>Branchiopoda</taxon>
        <taxon>Diplostraca</taxon>
        <taxon>Cladocera</taxon>
        <taxon>Anomopoda</taxon>
        <taxon>Daphniidae</taxon>
        <taxon>Daphnia</taxon>
    </lineage>
</organism>
<dbReference type="Gene3D" id="2.60.40.10">
    <property type="entry name" value="Immunoglobulins"/>
    <property type="match status" value="1"/>
</dbReference>
<dbReference type="InterPro" id="IPR007110">
    <property type="entry name" value="Ig-like_dom"/>
</dbReference>
<evidence type="ECO:0000256" key="2">
    <source>
        <dbReference type="ARBA" id="ARBA00023157"/>
    </source>
</evidence>
<dbReference type="AlphaFoldDB" id="A0A164G0U7"/>
<dbReference type="EMBL" id="LRGB01017286">
    <property type="protein sequence ID" value="KZR98381.1"/>
    <property type="molecule type" value="Genomic_DNA"/>
</dbReference>
<evidence type="ECO:0000313" key="6">
    <source>
        <dbReference type="Proteomes" id="UP000076858"/>
    </source>
</evidence>
<evidence type="ECO:0000259" key="4">
    <source>
        <dbReference type="PROSITE" id="PS50835"/>
    </source>
</evidence>
<dbReference type="STRING" id="35525.A0A164G0U7"/>
<dbReference type="GO" id="GO:0043005">
    <property type="term" value="C:neuron projection"/>
    <property type="evidence" value="ECO:0007669"/>
    <property type="project" value="TreeGrafter"/>
</dbReference>
<keyword evidence="3" id="KW-0393">Immunoglobulin domain</keyword>
<gene>
    <name evidence="5" type="ORF">APZ42_006226</name>
</gene>
<protein>
    <submittedName>
        <fullName evidence="5">Lachesin</fullName>
    </submittedName>
</protein>
<name>A0A164G0U7_9CRUS</name>
<keyword evidence="2" id="KW-1015">Disulfide bond</keyword>
<dbReference type="InterPro" id="IPR051170">
    <property type="entry name" value="Neural/epithelial_adhesion"/>
</dbReference>
<sequence length="93" mass="10135">MITQVGIVDVVVPPVIVDAGSSASHITIREGLSLTLTCRGDGVPAPKVTWRREDGRPIYLGEKRKDGMAFSCLNSNQHHDVNGITFRSRCSNE</sequence>
<keyword evidence="1" id="KW-0677">Repeat</keyword>
<dbReference type="Pfam" id="PF13927">
    <property type="entry name" value="Ig_3"/>
    <property type="match status" value="1"/>
</dbReference>
<accession>A0A164G0U7</accession>
<comment type="caution">
    <text evidence="5">The sequence shown here is derived from an EMBL/GenBank/DDBJ whole genome shotgun (WGS) entry which is preliminary data.</text>
</comment>
<dbReference type="PROSITE" id="PS50835">
    <property type="entry name" value="IG_LIKE"/>
    <property type="match status" value="1"/>
</dbReference>
<dbReference type="SUPFAM" id="SSF48726">
    <property type="entry name" value="Immunoglobulin"/>
    <property type="match status" value="1"/>
</dbReference>
<dbReference type="InterPro" id="IPR013783">
    <property type="entry name" value="Ig-like_fold"/>
</dbReference>
<reference evidence="5 6" key="1">
    <citation type="submission" date="2016-03" db="EMBL/GenBank/DDBJ databases">
        <title>EvidentialGene: Evidence-directed Construction of Genes on Genomes.</title>
        <authorList>
            <person name="Gilbert D.G."/>
            <person name="Choi J.-H."/>
            <person name="Mockaitis K."/>
            <person name="Colbourne J."/>
            <person name="Pfrender M."/>
        </authorList>
    </citation>
    <scope>NUCLEOTIDE SEQUENCE [LARGE SCALE GENOMIC DNA]</scope>
    <source>
        <strain evidence="5 6">Xinb3</strain>
        <tissue evidence="5">Complete organism</tissue>
    </source>
</reference>
<keyword evidence="6" id="KW-1185">Reference proteome</keyword>
<dbReference type="Proteomes" id="UP000076858">
    <property type="component" value="Unassembled WGS sequence"/>
</dbReference>
<evidence type="ECO:0000313" key="5">
    <source>
        <dbReference type="EMBL" id="KZR98381.1"/>
    </source>
</evidence>
<proteinExistence type="predicted"/>
<feature type="domain" description="Ig-like" evidence="4">
    <location>
        <begin position="13"/>
        <end position="82"/>
    </location>
</feature>
<evidence type="ECO:0000256" key="3">
    <source>
        <dbReference type="ARBA" id="ARBA00023319"/>
    </source>
</evidence>
<dbReference type="InterPro" id="IPR036179">
    <property type="entry name" value="Ig-like_dom_sf"/>
</dbReference>